<sequence length="82" mass="8376">MQLVGASKTGRRLLLGGGNPLSWQTTFGRGGGNVFEGASSSVFTTGAPENGIVGGDFFGGDRFNPMLMPPYSCTQGTASTPC</sequence>
<name>A0A0G4IAK8_9ALVE</name>
<accession>A0A0G4IAK8</accession>
<dbReference type="VEuPathDB" id="CryptoDB:Cvel_12585"/>
<dbReference type="AlphaFoldDB" id="A0A0G4IAK8"/>
<evidence type="ECO:0000313" key="1">
    <source>
        <dbReference type="EMBL" id="CEM54186.1"/>
    </source>
</evidence>
<gene>
    <name evidence="1" type="ORF">Cvel_12585</name>
</gene>
<reference evidence="1" key="1">
    <citation type="submission" date="2014-11" db="EMBL/GenBank/DDBJ databases">
        <authorList>
            <person name="Otto D Thomas"/>
            <person name="Naeem Raeece"/>
        </authorList>
    </citation>
    <scope>NUCLEOTIDE SEQUENCE</scope>
</reference>
<organism evidence="1">
    <name type="scientific">Chromera velia CCMP2878</name>
    <dbReference type="NCBI Taxonomy" id="1169474"/>
    <lineage>
        <taxon>Eukaryota</taxon>
        <taxon>Sar</taxon>
        <taxon>Alveolata</taxon>
        <taxon>Colpodellida</taxon>
        <taxon>Chromeraceae</taxon>
        <taxon>Chromera</taxon>
    </lineage>
</organism>
<proteinExistence type="predicted"/>
<dbReference type="EMBL" id="CDMZ01005764">
    <property type="protein sequence ID" value="CEM54186.1"/>
    <property type="molecule type" value="Genomic_DNA"/>
</dbReference>
<protein>
    <submittedName>
        <fullName evidence="1">Uncharacterized protein</fullName>
    </submittedName>
</protein>